<dbReference type="RefSeq" id="WP_121669673.1">
    <property type="nucleotide sequence ID" value="NZ_CP033019.1"/>
</dbReference>
<organism evidence="2 3">
    <name type="scientific">Janthinobacterium agaricidamnosum</name>
    <dbReference type="NCBI Taxonomy" id="55508"/>
    <lineage>
        <taxon>Bacteria</taxon>
        <taxon>Pseudomonadati</taxon>
        <taxon>Pseudomonadota</taxon>
        <taxon>Betaproteobacteria</taxon>
        <taxon>Burkholderiales</taxon>
        <taxon>Oxalobacteraceae</taxon>
        <taxon>Janthinobacterium</taxon>
    </lineage>
</organism>
<evidence type="ECO:0000313" key="3">
    <source>
        <dbReference type="Proteomes" id="UP000279594"/>
    </source>
</evidence>
<gene>
    <name evidence="2" type="ORF">D9M09_14460</name>
</gene>
<accession>A0A3G2E9T0</accession>
<evidence type="ECO:0000313" key="2">
    <source>
        <dbReference type="EMBL" id="AYM76867.1"/>
    </source>
</evidence>
<dbReference type="AlphaFoldDB" id="A0A3G2E9T0"/>
<reference evidence="2 3" key="1">
    <citation type="submission" date="2018-10" db="EMBL/GenBank/DDBJ databases">
        <title>Effects of UV and annual dynamics of microbial communities in freshwater RAS systems.</title>
        <authorList>
            <person name="Bekkelund A.K."/>
            <person name="Hansen B.R."/>
            <person name="Stokken H."/>
            <person name="Eriksen B.F."/>
            <person name="Kashulin N.A."/>
        </authorList>
    </citation>
    <scope>NUCLEOTIDE SEQUENCE [LARGE SCALE GENOMIC DNA]</scope>
    <source>
        <strain evidence="2 3">BHSEK</strain>
    </source>
</reference>
<dbReference type="EMBL" id="CP033019">
    <property type="protein sequence ID" value="AYM76867.1"/>
    <property type="molecule type" value="Genomic_DNA"/>
</dbReference>
<name>A0A3G2E9T0_9BURK</name>
<sequence length="300" mass="31727">MKPFGLSLLLLLCILLPARASTQAEDAVRQMPMVHEALAARDATVKVHLVSARGYLNGKPGDAAGLARLHAEVQACVQRNSERGIASKPPHAWPEHVISMRLDTYAAVNRSIVYAAGLSYAIDPRDCSLMEARTSKASLSSSLGTCEVDLLAKTAHGHCDATGQARAAPPRRQPPMTAAQKADIVRLAAGSPAMAAFAAAMQAHPQAGMGERKVILGLECEVRPNPLDPEGKNCVSRGGSFSSLDAIGEAGMSGMTLEMSSSNGIELRATQARLDTLVPNAVFAPYLEGGFRITRPENRP</sequence>
<keyword evidence="3" id="KW-1185">Reference proteome</keyword>
<keyword evidence="1" id="KW-0732">Signal</keyword>
<dbReference type="Proteomes" id="UP000279594">
    <property type="component" value="Chromosome"/>
</dbReference>
<protein>
    <submittedName>
        <fullName evidence="2">Uncharacterized protein</fullName>
    </submittedName>
</protein>
<feature type="signal peptide" evidence="1">
    <location>
        <begin position="1"/>
        <end position="20"/>
    </location>
</feature>
<feature type="chain" id="PRO_5018110213" evidence="1">
    <location>
        <begin position="21"/>
        <end position="300"/>
    </location>
</feature>
<evidence type="ECO:0000256" key="1">
    <source>
        <dbReference type="SAM" id="SignalP"/>
    </source>
</evidence>
<proteinExistence type="predicted"/>